<feature type="domain" description="POTRA" evidence="10">
    <location>
        <begin position="489"/>
        <end position="562"/>
    </location>
</feature>
<dbReference type="InterPro" id="IPR000184">
    <property type="entry name" value="Bac_surfAg_D15"/>
</dbReference>
<feature type="signal peptide" evidence="9">
    <location>
        <begin position="1"/>
        <end position="25"/>
    </location>
</feature>
<keyword evidence="4 9" id="KW-0732">Signal</keyword>
<evidence type="ECO:0000256" key="6">
    <source>
        <dbReference type="ARBA" id="ARBA00023136"/>
    </source>
</evidence>
<proteinExistence type="predicted"/>
<dbReference type="InterPro" id="IPR039910">
    <property type="entry name" value="D15-like"/>
</dbReference>
<dbReference type="AlphaFoldDB" id="A0A6N6N6U2"/>
<dbReference type="PANTHER" id="PTHR12815">
    <property type="entry name" value="SORTING AND ASSEMBLY MACHINERY SAMM50 PROTEIN FAMILY MEMBER"/>
    <property type="match status" value="1"/>
</dbReference>
<reference evidence="11 12" key="1">
    <citation type="journal article" date="2017" name="Int. J. Syst. Evol. Microbiol.">
        <title>Desulfovibrio senegalensis sp. nov., a mesophilic sulfate reducer isolated from marine sediment.</title>
        <authorList>
            <person name="Thioye A."/>
            <person name="Gam Z.B.A."/>
            <person name="Mbengue M."/>
            <person name="Cayol J.L."/>
            <person name="Joseph-Bartoli M."/>
            <person name="Toure-Kane C."/>
            <person name="Labat M."/>
        </authorList>
    </citation>
    <scope>NUCLEOTIDE SEQUENCE [LARGE SCALE GENOMIC DNA]</scope>
    <source>
        <strain evidence="11 12">DSM 101509</strain>
    </source>
</reference>
<name>A0A6N6N6U2_9BACT</name>
<keyword evidence="2" id="KW-1134">Transmembrane beta strand</keyword>
<dbReference type="PANTHER" id="PTHR12815:SF47">
    <property type="entry name" value="TRANSLOCATION AND ASSEMBLY MODULE SUBUNIT TAMA"/>
    <property type="match status" value="1"/>
</dbReference>
<feature type="domain" description="POTRA" evidence="10">
    <location>
        <begin position="235"/>
        <end position="312"/>
    </location>
</feature>
<evidence type="ECO:0000256" key="7">
    <source>
        <dbReference type="ARBA" id="ARBA00023237"/>
    </source>
</evidence>
<evidence type="ECO:0000256" key="4">
    <source>
        <dbReference type="ARBA" id="ARBA00022729"/>
    </source>
</evidence>
<comment type="caution">
    <text evidence="11">The sequence shown here is derived from an EMBL/GenBank/DDBJ whole genome shotgun (WGS) entry which is preliminary data.</text>
</comment>
<dbReference type="Proteomes" id="UP000438699">
    <property type="component" value="Unassembled WGS sequence"/>
</dbReference>
<evidence type="ECO:0000256" key="1">
    <source>
        <dbReference type="ARBA" id="ARBA00004370"/>
    </source>
</evidence>
<dbReference type="PIRSF" id="PIRSF006076">
    <property type="entry name" value="OM_assembly_OMP85"/>
    <property type="match status" value="1"/>
</dbReference>
<evidence type="ECO:0000256" key="5">
    <source>
        <dbReference type="ARBA" id="ARBA00022737"/>
    </source>
</evidence>
<evidence type="ECO:0000256" key="2">
    <source>
        <dbReference type="ARBA" id="ARBA00022452"/>
    </source>
</evidence>
<dbReference type="PROSITE" id="PS51779">
    <property type="entry name" value="POTRA"/>
    <property type="match status" value="4"/>
</dbReference>
<feature type="chain" id="PRO_5026840632" description="Outer membrane protein assembly factor BamA" evidence="9">
    <location>
        <begin position="26"/>
        <end position="903"/>
    </location>
</feature>
<comment type="subcellular location">
    <subcellularLocation>
        <location evidence="1">Membrane</location>
    </subcellularLocation>
</comment>
<dbReference type="Gene3D" id="3.10.20.310">
    <property type="entry name" value="membrane protein fhac"/>
    <property type="match status" value="5"/>
</dbReference>
<dbReference type="Gene3D" id="2.40.160.50">
    <property type="entry name" value="membrane protein fhac: a member of the omp85/tpsb transporter family"/>
    <property type="match status" value="1"/>
</dbReference>
<keyword evidence="5" id="KW-0677">Repeat</keyword>
<accession>A0A6N6N6U2</accession>
<keyword evidence="12" id="KW-1185">Reference proteome</keyword>
<organism evidence="11 12">
    <name type="scientific">Pseudodesulfovibrio senegalensis</name>
    <dbReference type="NCBI Taxonomy" id="1721087"/>
    <lineage>
        <taxon>Bacteria</taxon>
        <taxon>Pseudomonadati</taxon>
        <taxon>Thermodesulfobacteriota</taxon>
        <taxon>Desulfovibrionia</taxon>
        <taxon>Desulfovibrionales</taxon>
        <taxon>Desulfovibrionaceae</taxon>
    </lineage>
</organism>
<feature type="domain" description="POTRA" evidence="10">
    <location>
        <begin position="163"/>
        <end position="234"/>
    </location>
</feature>
<evidence type="ECO:0000313" key="12">
    <source>
        <dbReference type="Proteomes" id="UP000438699"/>
    </source>
</evidence>
<dbReference type="Pfam" id="PF01103">
    <property type="entry name" value="Omp85"/>
    <property type="match status" value="1"/>
</dbReference>
<sequence>MRVRACGVAFLVLFFVSFMASVSMAAPVGDDVRVAVLPFDVHAGDDLAYLNESLPELLSDKLAEAGFDVVPQADVKKMLEERGVANVSDKSAREIALALGAGFSVYGTLNQIGETISLDARIVDAFDDEPAYKATVNKQGLINLLPAVDDLVVQMRSGLLRQDVVAEVDVEGTKVLDKEVVLMRLPLDKGDLITAKAINTALKSVYELGYFDNVKVKVSDVSGGKRVVFEVVEKPRIQAIGVVGSDAIDSEDIIEAISTKKGGVVNPRVLADDINTIREMYRKEGYYKAKVSHEIETGESGQARLNFVIDEGNKLYIQEIVIDGAKQIDPDDVKDQLALQERGFLSFITNSGVLKEEFLERDTAAIMAYYNNHGFIEARVGRPEVDIKDDGIYVTFRVWEGERYKMGTVGFRGDLIDDNATLLDVVSVDQLHEDDDYFNRSIAQEDIKHITEYYNNAGYAYTDVSMKLNDNPETKVVDVMYTISKHQKVHIRRVLLEGNITTRDNVILRAMRLADGDQFSGTKLNMSTRKLDRLGYFESVNVTPVQTGNPDEMDLLVKVKEKPTGNFGGGVGYSTFDGAFIGANIGEKNLFGKGYSLNLAAQLGEKKTAFDLGFYNPMVYDSNLGFGARAYNKQQDLDDYERDSVGSTFRLHYPLGNYTSVDGEYAIEHYEIHDVSSDADSDIKDDEGTHLLSSLALKLKRDTLDNREYPTSGYVWTGKMTYGGGLIGGTDNFVKYTMKTDYYQDLFWKTVFHWKGFVGFVHENIDGGEIPSDQRFKLGGIDSVRGYSKRKIVAMKSDGSDKIGGDKAFYTNLEVIIPVSDDWGIQFVPFFDLGNVWKEGEFWFDSVERFNEDGPDFGLYKSVGAEVRWNSPLGPLRVSYGMGLDDLYDSKEQVFDFSVGQTF</sequence>
<protein>
    <recommendedName>
        <fullName evidence="8">Outer membrane protein assembly factor BamA</fullName>
    </recommendedName>
</protein>
<gene>
    <name evidence="11" type="primary">bamA</name>
    <name evidence="11" type="ORF">F8A88_05440</name>
</gene>
<dbReference type="InterPro" id="IPR023707">
    <property type="entry name" value="OM_assembly_BamA"/>
</dbReference>
<dbReference type="OrthoDB" id="9803054at2"/>
<dbReference type="InterPro" id="IPR034746">
    <property type="entry name" value="POTRA"/>
</dbReference>
<keyword evidence="7" id="KW-0998">Cell outer membrane</keyword>
<dbReference type="GO" id="GO:0071709">
    <property type="term" value="P:membrane assembly"/>
    <property type="evidence" value="ECO:0007669"/>
    <property type="project" value="InterPro"/>
</dbReference>
<dbReference type="Gene3D" id="3.40.50.10610">
    <property type="entry name" value="ABC-type transport auxiliary lipoprotein component"/>
    <property type="match status" value="1"/>
</dbReference>
<evidence type="ECO:0000256" key="9">
    <source>
        <dbReference type="SAM" id="SignalP"/>
    </source>
</evidence>
<dbReference type="Pfam" id="PF07244">
    <property type="entry name" value="POTRA"/>
    <property type="match status" value="5"/>
</dbReference>
<evidence type="ECO:0000256" key="8">
    <source>
        <dbReference type="NCBIfam" id="TIGR03303"/>
    </source>
</evidence>
<dbReference type="EMBL" id="WAIE01000001">
    <property type="protein sequence ID" value="KAB1443902.1"/>
    <property type="molecule type" value="Genomic_DNA"/>
</dbReference>
<evidence type="ECO:0000256" key="3">
    <source>
        <dbReference type="ARBA" id="ARBA00022692"/>
    </source>
</evidence>
<keyword evidence="3" id="KW-0812">Transmembrane</keyword>
<dbReference type="GO" id="GO:0009279">
    <property type="term" value="C:cell outer membrane"/>
    <property type="evidence" value="ECO:0007669"/>
    <property type="project" value="UniProtKB-UniRule"/>
</dbReference>
<evidence type="ECO:0000259" key="10">
    <source>
        <dbReference type="PROSITE" id="PS51779"/>
    </source>
</evidence>
<dbReference type="InterPro" id="IPR010827">
    <property type="entry name" value="BamA/TamA_POTRA"/>
</dbReference>
<evidence type="ECO:0000313" key="11">
    <source>
        <dbReference type="EMBL" id="KAB1443902.1"/>
    </source>
</evidence>
<feature type="domain" description="POTRA" evidence="10">
    <location>
        <begin position="315"/>
        <end position="401"/>
    </location>
</feature>
<keyword evidence="6" id="KW-0472">Membrane</keyword>
<dbReference type="NCBIfam" id="TIGR03303">
    <property type="entry name" value="OM_YaeT"/>
    <property type="match status" value="1"/>
</dbReference>